<accession>A0AB73G0Q2</accession>
<protein>
    <submittedName>
        <fullName evidence="1">TmRNA</fullName>
    </submittedName>
</protein>
<name>A0AB73G0Q2_9BURK</name>
<gene>
    <name evidence="1" type="ORF">WJ53_36250</name>
</gene>
<reference evidence="1 2" key="1">
    <citation type="submission" date="2015-11" db="EMBL/GenBank/DDBJ databases">
        <title>Expanding the genomic diversity of Burkholderia species for the development of highly accurate diagnostics.</title>
        <authorList>
            <person name="Sahl J."/>
            <person name="Keim P."/>
            <person name="Wagner D."/>
        </authorList>
    </citation>
    <scope>NUCLEOTIDE SEQUENCE [LARGE SCALE GENOMIC DNA]</scope>
    <source>
        <strain evidence="1 2">MSMB2058</strain>
    </source>
</reference>
<dbReference type="AlphaFoldDB" id="A0AB73G0Q2"/>
<evidence type="ECO:0000313" key="2">
    <source>
        <dbReference type="Proteomes" id="UP000061665"/>
    </source>
</evidence>
<organism evidence="1 2">
    <name type="scientific">Burkholderia ubonensis</name>
    <dbReference type="NCBI Taxonomy" id="101571"/>
    <lineage>
        <taxon>Bacteria</taxon>
        <taxon>Pseudomonadati</taxon>
        <taxon>Pseudomonadota</taxon>
        <taxon>Betaproteobacteria</taxon>
        <taxon>Burkholderiales</taxon>
        <taxon>Burkholderiaceae</taxon>
        <taxon>Burkholderia</taxon>
        <taxon>Burkholderia cepacia complex</taxon>
    </lineage>
</organism>
<dbReference type="Proteomes" id="UP000061665">
    <property type="component" value="Unassembled WGS sequence"/>
</dbReference>
<dbReference type="RefSeq" id="WP_059727079.1">
    <property type="nucleotide sequence ID" value="NZ_LOYI01000122.1"/>
</dbReference>
<evidence type="ECO:0000313" key="1">
    <source>
        <dbReference type="EMBL" id="KVM33275.1"/>
    </source>
</evidence>
<dbReference type="EMBL" id="LOZE01000050">
    <property type="protein sequence ID" value="KVM33275.1"/>
    <property type="molecule type" value="Genomic_DNA"/>
</dbReference>
<comment type="caution">
    <text evidence="1">The sequence shown here is derived from an EMBL/GenBank/DDBJ whole genome shotgun (WGS) entry which is preliminary data.</text>
</comment>
<proteinExistence type="predicted"/>
<sequence length="191" mass="21368">MSNGRYASEWDAAVERSKRFALQVPVHEVKQGTRYLTDDRAREFADVVQQGVGDLEYSDIVVQCLAIHYRLAPILEKWLGCPVLYTLGWVDDDTPRGMFKFDDAFIADKLKNGHTPGSINIHAWLTLPSMEIIDLALVTTLAVVQGWKQGHGAVIAKHADDVTGMTYKPMLVGTDFLKQAGLLRAWNAYSF</sequence>